<reference evidence="1" key="1">
    <citation type="submission" date="2016-04" db="EMBL/GenBank/DDBJ databases">
        <authorList>
            <person name="Calderon-Fernandez G.M.Sr."/>
        </authorList>
    </citation>
    <scope>NUCLEOTIDE SEQUENCE</scope>
    <source>
        <strain evidence="1">Int1</strain>
        <tissue evidence="1">Integument</tissue>
    </source>
</reference>
<evidence type="ECO:0000313" key="1">
    <source>
        <dbReference type="EMBL" id="JAR96660.1"/>
    </source>
</evidence>
<accession>A0A170VHE6</accession>
<organism evidence="1">
    <name type="scientific">Triatoma infestans</name>
    <name type="common">Assassin bug</name>
    <dbReference type="NCBI Taxonomy" id="30076"/>
    <lineage>
        <taxon>Eukaryota</taxon>
        <taxon>Metazoa</taxon>
        <taxon>Ecdysozoa</taxon>
        <taxon>Arthropoda</taxon>
        <taxon>Hexapoda</taxon>
        <taxon>Insecta</taxon>
        <taxon>Pterygota</taxon>
        <taxon>Neoptera</taxon>
        <taxon>Paraneoptera</taxon>
        <taxon>Hemiptera</taxon>
        <taxon>Heteroptera</taxon>
        <taxon>Panheteroptera</taxon>
        <taxon>Cimicomorpha</taxon>
        <taxon>Reduviidae</taxon>
        <taxon>Triatominae</taxon>
        <taxon>Triatoma</taxon>
    </lineage>
</organism>
<sequence length="111" mass="12628">LYNYITLTKIQLLIIQIKNTVSDFDFTVNELTEQESLSFKHRDLLGGSTTDLSKISQSPIVPKSVEANAKDLTNDDPFDTSIINDLVAPGKTELKFLRKRIIDRRKTKCRS</sequence>
<proteinExistence type="predicted"/>
<feature type="non-terminal residue" evidence="1">
    <location>
        <position position="1"/>
    </location>
</feature>
<protein>
    <submittedName>
        <fullName evidence="1">Protein stoned-a</fullName>
    </submittedName>
</protein>
<dbReference type="AlphaFoldDB" id="A0A170VHE6"/>
<reference evidence="1" key="2">
    <citation type="journal article" date="2017" name="J. Med. Entomol.">
        <title>Transcriptome Analysis of the Triatoma infestans (Hemiptera: Reduviidae) Integument.</title>
        <authorList>
            <person name="Calderon-Fernandez G.M."/>
            <person name="Moriconi D.E."/>
            <person name="Dulbecco A.B."/>
            <person name="Juarez M.P."/>
        </authorList>
    </citation>
    <scope>NUCLEOTIDE SEQUENCE</scope>
    <source>
        <strain evidence="1">Int1</strain>
        <tissue evidence="1">Integument</tissue>
    </source>
</reference>
<name>A0A170VHE6_TRIIF</name>
<dbReference type="EMBL" id="GEMB01006689">
    <property type="protein sequence ID" value="JAR96660.1"/>
    <property type="molecule type" value="Transcribed_RNA"/>
</dbReference>